<sequence>MDRVDARSRSDVAISVGQRCTALLSLLVGKLLARLRPVRLLPVLRTLARGARPVDHARATELHRRLLAANIAVGRSDACLRRSLALVVSCRLHGTMPTWCLGVQHESPFRAHAWCEAQGRAVGEVVSPDVVATMLTVAPGPPPDRVRPGT</sequence>
<keyword evidence="3" id="KW-1185">Reference proteome</keyword>
<dbReference type="InterPro" id="IPR053521">
    <property type="entry name" value="McjB-like"/>
</dbReference>
<protein>
    <submittedName>
        <fullName evidence="2">Lasso peptide biosynthesis B2 protein</fullName>
    </submittedName>
</protein>
<gene>
    <name evidence="2" type="ORF">PVK37_29865</name>
</gene>
<evidence type="ECO:0000313" key="3">
    <source>
        <dbReference type="Proteomes" id="UP001219605"/>
    </source>
</evidence>
<dbReference type="Pfam" id="PF13471">
    <property type="entry name" value="Transglut_core3"/>
    <property type="match status" value="1"/>
</dbReference>
<dbReference type="InterPro" id="IPR032708">
    <property type="entry name" value="McjB_C"/>
</dbReference>
<reference evidence="2 3" key="1">
    <citation type="submission" date="2023-02" db="EMBL/GenBank/DDBJ databases">
        <authorList>
            <person name="Mo P."/>
        </authorList>
    </citation>
    <scope>NUCLEOTIDE SEQUENCE [LARGE SCALE GENOMIC DNA]</scope>
    <source>
        <strain evidence="2 3">HUAS 3</strain>
    </source>
</reference>
<dbReference type="EMBL" id="CP118615">
    <property type="protein sequence ID" value="WDZ84590.1"/>
    <property type="molecule type" value="Genomic_DNA"/>
</dbReference>
<organism evidence="2 3">
    <name type="scientific">Micromonospora cathayae</name>
    <dbReference type="NCBI Taxonomy" id="3028804"/>
    <lineage>
        <taxon>Bacteria</taxon>
        <taxon>Bacillati</taxon>
        <taxon>Actinomycetota</taxon>
        <taxon>Actinomycetes</taxon>
        <taxon>Micromonosporales</taxon>
        <taxon>Micromonosporaceae</taxon>
        <taxon>Micromonospora</taxon>
    </lineage>
</organism>
<name>A0ABY7ZNJ4_9ACTN</name>
<evidence type="ECO:0000313" key="2">
    <source>
        <dbReference type="EMBL" id="WDZ84590.1"/>
    </source>
</evidence>
<proteinExistence type="predicted"/>
<evidence type="ECO:0000259" key="1">
    <source>
        <dbReference type="Pfam" id="PF13471"/>
    </source>
</evidence>
<dbReference type="Proteomes" id="UP001219605">
    <property type="component" value="Chromosome"/>
</dbReference>
<accession>A0ABY7ZNJ4</accession>
<feature type="domain" description="Microcin J25-processing protein McjB C-terminal" evidence="1">
    <location>
        <begin position="25"/>
        <end position="125"/>
    </location>
</feature>
<dbReference type="NCBIfam" id="NF033537">
    <property type="entry name" value="lasso_biosyn_B2"/>
    <property type="match status" value="1"/>
</dbReference>
<dbReference type="RefSeq" id="WP_275031166.1">
    <property type="nucleotide sequence ID" value="NZ_CP118615.1"/>
</dbReference>